<sequence>MAQQPTATDRLLAQVLPLEARNYNPLPIVIVEGSGVWVTDADGNRYMDMLSAYSALNAGHRHPRLIRALLDQAMQVTLTSRAFYNEPYVRLCAKLTSYTGKEAILPMNTGAEAIETAIKASRRWGYMHKGIPAEQAEIIVCEGNFHGRTVTATSFSSTEAYRSGFGPFTPGFRIIPYGDIEALEDAITSNTAAFLIEPIQGEAGIILPPDGYLAAAAAACRAHNVLFIADEIQTGFGRTGKRFACDHYGVVPDMYVLGKALGGGILPVSAIAADRSILDVFDPGSHGSTFGGNALACAVAAESIAVIEDEQLDARSAALGARLLEAVSRISHPLIRDVRGSGLFVGIELAVPARPYCERLMSLGLLCKETHEHTIRLAPPLTISSKELEWAITRIEALFV</sequence>
<keyword evidence="7 9" id="KW-0663">Pyridoxal phosphate</keyword>
<dbReference type="AlphaFoldDB" id="E0IER9"/>
<keyword evidence="5" id="KW-0028">Amino-acid biosynthesis</keyword>
<dbReference type="Gene3D" id="3.90.1150.10">
    <property type="entry name" value="Aspartate Aminotransferase, domain 1"/>
    <property type="match status" value="1"/>
</dbReference>
<dbReference type="InterPro" id="IPR005814">
    <property type="entry name" value="Aminotrans_3"/>
</dbReference>
<proteinExistence type="inferred from homology"/>
<dbReference type="CDD" id="cd00610">
    <property type="entry name" value="OAT_like"/>
    <property type="match status" value="1"/>
</dbReference>
<dbReference type="Proteomes" id="UP000005387">
    <property type="component" value="Unassembled WGS sequence"/>
</dbReference>
<evidence type="ECO:0000313" key="10">
    <source>
        <dbReference type="EMBL" id="EFM09157.1"/>
    </source>
</evidence>
<accession>E0IER9</accession>
<keyword evidence="6 10" id="KW-0808">Transferase</keyword>
<dbReference type="PROSITE" id="PS00600">
    <property type="entry name" value="AA_TRANSFER_CLASS_3"/>
    <property type="match status" value="1"/>
</dbReference>
<dbReference type="OrthoDB" id="9807885at2"/>
<gene>
    <name evidence="10" type="ORF">PaecuDRAFT_4160</name>
</gene>
<protein>
    <recommendedName>
        <fullName evidence="3">ornithine aminotransferase</fullName>
        <ecNumber evidence="3">2.6.1.13</ecNumber>
    </recommendedName>
    <alternativeName>
        <fullName evidence="8">Ornithine--oxo-acid aminotransferase</fullName>
    </alternativeName>
</protein>
<dbReference type="eggNOG" id="COG4992">
    <property type="taxonomic scope" value="Bacteria"/>
</dbReference>
<keyword evidence="5" id="KW-0641">Proline biosynthesis</keyword>
<dbReference type="InterPro" id="IPR015422">
    <property type="entry name" value="PyrdxlP-dep_Trfase_small"/>
</dbReference>
<dbReference type="InterPro" id="IPR010164">
    <property type="entry name" value="Orn_aminotrans"/>
</dbReference>
<evidence type="ECO:0000256" key="4">
    <source>
        <dbReference type="ARBA" id="ARBA00022576"/>
    </source>
</evidence>
<dbReference type="InterPro" id="IPR015421">
    <property type="entry name" value="PyrdxlP-dep_Trfase_major"/>
</dbReference>
<keyword evidence="11" id="KW-1185">Reference proteome</keyword>
<dbReference type="InterPro" id="IPR049704">
    <property type="entry name" value="Aminotrans_3_PPA_site"/>
</dbReference>
<dbReference type="GO" id="GO:0042802">
    <property type="term" value="F:identical protein binding"/>
    <property type="evidence" value="ECO:0007669"/>
    <property type="project" value="TreeGrafter"/>
</dbReference>
<dbReference type="UniPathway" id="UPA00098">
    <property type="reaction ID" value="UER00358"/>
</dbReference>
<dbReference type="GO" id="GO:0055129">
    <property type="term" value="P:L-proline biosynthetic process"/>
    <property type="evidence" value="ECO:0007669"/>
    <property type="project" value="UniProtKB-UniPathway"/>
</dbReference>
<comment type="cofactor">
    <cofactor evidence="1">
        <name>pyridoxal 5'-phosphate</name>
        <dbReference type="ChEBI" id="CHEBI:597326"/>
    </cofactor>
</comment>
<evidence type="ECO:0000256" key="1">
    <source>
        <dbReference type="ARBA" id="ARBA00001933"/>
    </source>
</evidence>
<dbReference type="InterPro" id="IPR050103">
    <property type="entry name" value="Class-III_PLP-dep_AT"/>
</dbReference>
<evidence type="ECO:0000256" key="5">
    <source>
        <dbReference type="ARBA" id="ARBA00022650"/>
    </source>
</evidence>
<keyword evidence="4 10" id="KW-0032">Aminotransferase</keyword>
<dbReference type="PANTHER" id="PTHR11986">
    <property type="entry name" value="AMINOTRANSFERASE CLASS III"/>
    <property type="match status" value="1"/>
</dbReference>
<comment type="pathway">
    <text evidence="2">Amino-acid biosynthesis; L-proline biosynthesis; L-glutamate 5-semialdehyde from L-ornithine: step 1/1.</text>
</comment>
<dbReference type="SUPFAM" id="SSF53383">
    <property type="entry name" value="PLP-dependent transferases"/>
    <property type="match status" value="1"/>
</dbReference>
<dbReference type="Gene3D" id="3.40.640.10">
    <property type="entry name" value="Type I PLP-dependent aspartate aminotransferase-like (Major domain)"/>
    <property type="match status" value="1"/>
</dbReference>
<evidence type="ECO:0000313" key="11">
    <source>
        <dbReference type="Proteomes" id="UP000005387"/>
    </source>
</evidence>
<dbReference type="EMBL" id="AEDD01000012">
    <property type="protein sequence ID" value="EFM09157.1"/>
    <property type="molecule type" value="Genomic_DNA"/>
</dbReference>
<dbReference type="RefSeq" id="WP_006040143.1">
    <property type="nucleotide sequence ID" value="NZ_AEDD01000012.1"/>
</dbReference>
<dbReference type="GO" id="GO:0004587">
    <property type="term" value="F:ornithine aminotransferase activity"/>
    <property type="evidence" value="ECO:0007669"/>
    <property type="project" value="UniProtKB-EC"/>
</dbReference>
<evidence type="ECO:0000256" key="7">
    <source>
        <dbReference type="ARBA" id="ARBA00022898"/>
    </source>
</evidence>
<dbReference type="STRING" id="717606.PaecuDRAFT_4160"/>
<dbReference type="InterPro" id="IPR015424">
    <property type="entry name" value="PyrdxlP-dep_Trfase"/>
</dbReference>
<comment type="similarity">
    <text evidence="9">Belongs to the class-III pyridoxal-phosphate-dependent aminotransferase family.</text>
</comment>
<dbReference type="PANTHER" id="PTHR11986:SF18">
    <property type="entry name" value="ORNITHINE AMINOTRANSFERASE, MITOCHONDRIAL"/>
    <property type="match status" value="1"/>
</dbReference>
<dbReference type="GO" id="GO:0030170">
    <property type="term" value="F:pyridoxal phosphate binding"/>
    <property type="evidence" value="ECO:0007669"/>
    <property type="project" value="InterPro"/>
</dbReference>
<organism evidence="10 11">
    <name type="scientific">Paenibacillus curdlanolyticus YK9</name>
    <dbReference type="NCBI Taxonomy" id="717606"/>
    <lineage>
        <taxon>Bacteria</taxon>
        <taxon>Bacillati</taxon>
        <taxon>Bacillota</taxon>
        <taxon>Bacilli</taxon>
        <taxon>Bacillales</taxon>
        <taxon>Paenibacillaceae</taxon>
        <taxon>Paenibacillus</taxon>
    </lineage>
</organism>
<name>E0IER9_9BACL</name>
<evidence type="ECO:0000256" key="8">
    <source>
        <dbReference type="ARBA" id="ARBA00030587"/>
    </source>
</evidence>
<dbReference type="NCBIfam" id="TIGR01885">
    <property type="entry name" value="Orn_aminotrans"/>
    <property type="match status" value="1"/>
</dbReference>
<evidence type="ECO:0000256" key="6">
    <source>
        <dbReference type="ARBA" id="ARBA00022679"/>
    </source>
</evidence>
<dbReference type="FunFam" id="3.40.640.10:FF:000011">
    <property type="entry name" value="Ornithine aminotransferase"/>
    <property type="match status" value="1"/>
</dbReference>
<evidence type="ECO:0000256" key="9">
    <source>
        <dbReference type="RuleBase" id="RU003560"/>
    </source>
</evidence>
<evidence type="ECO:0000256" key="3">
    <source>
        <dbReference type="ARBA" id="ARBA00012924"/>
    </source>
</evidence>
<dbReference type="EC" id="2.6.1.13" evidence="3"/>
<reference evidence="10 11" key="1">
    <citation type="submission" date="2010-07" db="EMBL/GenBank/DDBJ databases">
        <title>The draft genome of Paenibacillus curdlanolyticus YK9.</title>
        <authorList>
            <consortium name="US DOE Joint Genome Institute (JGI-PGF)"/>
            <person name="Lucas S."/>
            <person name="Copeland A."/>
            <person name="Lapidus A."/>
            <person name="Cheng J.-F."/>
            <person name="Bruce D."/>
            <person name="Goodwin L."/>
            <person name="Pitluck S."/>
            <person name="Land M.L."/>
            <person name="Hauser L."/>
            <person name="Chang Y.-J."/>
            <person name="Jeffries C."/>
            <person name="Anderson I.J."/>
            <person name="Johnson E."/>
            <person name="Loganathan U."/>
            <person name="Mulhopadhyay B."/>
            <person name="Kyrpides N."/>
            <person name="Woyke T.J."/>
        </authorList>
    </citation>
    <scope>NUCLEOTIDE SEQUENCE [LARGE SCALE GENOMIC DNA]</scope>
    <source>
        <strain evidence="10 11">YK9</strain>
    </source>
</reference>
<dbReference type="PIRSF" id="PIRSF000521">
    <property type="entry name" value="Transaminase_4ab_Lys_Orn"/>
    <property type="match status" value="1"/>
</dbReference>
<evidence type="ECO:0000256" key="2">
    <source>
        <dbReference type="ARBA" id="ARBA00004998"/>
    </source>
</evidence>
<dbReference type="Pfam" id="PF00202">
    <property type="entry name" value="Aminotran_3"/>
    <property type="match status" value="1"/>
</dbReference>